<gene>
    <name evidence="2" type="ORF">HQN60_07240</name>
</gene>
<dbReference type="Pfam" id="PF01738">
    <property type="entry name" value="DLH"/>
    <property type="match status" value="1"/>
</dbReference>
<evidence type="ECO:0000313" key="2">
    <source>
        <dbReference type="EMBL" id="QKJ66508.1"/>
    </source>
</evidence>
<dbReference type="GO" id="GO:0016787">
    <property type="term" value="F:hydrolase activity"/>
    <property type="evidence" value="ECO:0007669"/>
    <property type="project" value="UniProtKB-KW"/>
</dbReference>
<organism evidence="2 3">
    <name type="scientific">Deefgea piscis</name>
    <dbReference type="NCBI Taxonomy" id="2739061"/>
    <lineage>
        <taxon>Bacteria</taxon>
        <taxon>Pseudomonadati</taxon>
        <taxon>Pseudomonadota</taxon>
        <taxon>Betaproteobacteria</taxon>
        <taxon>Neisseriales</taxon>
        <taxon>Chitinibacteraceae</taxon>
        <taxon>Deefgea</taxon>
    </lineage>
</organism>
<dbReference type="AlphaFoldDB" id="A0A6M8SQV0"/>
<dbReference type="PANTHER" id="PTHR47562">
    <property type="match status" value="1"/>
</dbReference>
<sequence length="246" mass="27229">MIIQSTSHDLATPTGVMRTYLHQPSDGRQYPTILFYSEIFQQTGPIERAARLIAGYGYNVLVPEVFHELNPIGTVLAYDDAGRDKGNADKMAKSIEGYDSDNAALIAWAKTLPWNNGLFGAMGFCIGGHLAFRAALQPEIKATACFYATDLHTHVIPNQAGQHSMDRLAEISGELLMIWGKQDPHIPAPGRARVYQGLVAADKTFTWHEFNGPHAFMRDEGERYDPQLAGLGNQLALDLFSRRLRA</sequence>
<dbReference type="InterPro" id="IPR002925">
    <property type="entry name" value="Dienelactn_hydro"/>
</dbReference>
<name>A0A6M8SQV0_9NEIS</name>
<keyword evidence="3" id="KW-1185">Reference proteome</keyword>
<feature type="domain" description="Dienelactone hydrolase" evidence="1">
    <location>
        <begin position="17"/>
        <end position="242"/>
    </location>
</feature>
<evidence type="ECO:0000313" key="3">
    <source>
        <dbReference type="Proteomes" id="UP000504844"/>
    </source>
</evidence>
<protein>
    <submittedName>
        <fullName evidence="2">Dienelactone hydrolase family protein</fullName>
    </submittedName>
</protein>
<evidence type="ECO:0000259" key="1">
    <source>
        <dbReference type="Pfam" id="PF01738"/>
    </source>
</evidence>
<dbReference type="Gene3D" id="3.40.50.1820">
    <property type="entry name" value="alpha/beta hydrolase"/>
    <property type="match status" value="1"/>
</dbReference>
<dbReference type="Proteomes" id="UP000504844">
    <property type="component" value="Chromosome"/>
</dbReference>
<reference evidence="2 3" key="1">
    <citation type="submission" date="2020-05" db="EMBL/GenBank/DDBJ databases">
        <title>Complete genome sequence of Deefgea sp. D17.</title>
        <authorList>
            <person name="Bae J.-W."/>
            <person name="Han J.E."/>
        </authorList>
    </citation>
    <scope>NUCLEOTIDE SEQUENCE [LARGE SCALE GENOMIC DNA]</scope>
    <source>
        <strain evidence="2 3">D17</strain>
    </source>
</reference>
<dbReference type="RefSeq" id="WP_173533012.1">
    <property type="nucleotide sequence ID" value="NZ_CP054143.1"/>
</dbReference>
<accession>A0A6M8SQV0</accession>
<proteinExistence type="predicted"/>
<dbReference type="EMBL" id="CP054143">
    <property type="protein sequence ID" value="QKJ66508.1"/>
    <property type="molecule type" value="Genomic_DNA"/>
</dbReference>
<dbReference type="SUPFAM" id="SSF53474">
    <property type="entry name" value="alpha/beta-Hydrolases"/>
    <property type="match status" value="1"/>
</dbReference>
<dbReference type="InterPro" id="IPR029058">
    <property type="entry name" value="AB_hydrolase_fold"/>
</dbReference>
<dbReference type="KEGG" id="dee:HQN60_07240"/>
<dbReference type="PANTHER" id="PTHR47562:SF2">
    <property type="entry name" value="CARBOXYMETHYLENEBUTENOLIDASE-RELATED"/>
    <property type="match status" value="1"/>
</dbReference>
<keyword evidence="2" id="KW-0378">Hydrolase</keyword>